<accession>A0A318T1P6</accession>
<comment type="caution">
    <text evidence="1">The sequence shown here is derived from an EMBL/GenBank/DDBJ whole genome shotgun (WGS) entry which is preliminary data.</text>
</comment>
<dbReference type="Proteomes" id="UP000247454">
    <property type="component" value="Unassembled WGS sequence"/>
</dbReference>
<sequence>MDSCDKHRNDEVERFSPRRFPAKSQISVIPVLVTGIHASTFQSRQRLRTYLALPSMKPPYPFTRRTSLTQALSFNCEMMRLRCFKSQTSMSMIISVKSGAVRTIDRL</sequence>
<protein>
    <submittedName>
        <fullName evidence="1">Uncharacterized protein</fullName>
    </submittedName>
</protein>
<evidence type="ECO:0000313" key="1">
    <source>
        <dbReference type="EMBL" id="PYE88451.1"/>
    </source>
</evidence>
<name>A0A318T1P6_9HYPH</name>
<reference evidence="1 2" key="1">
    <citation type="submission" date="2018-06" db="EMBL/GenBank/DDBJ databases">
        <title>Genomic Encyclopedia of Type Strains, Phase III (KMG-III): the genomes of soil and plant-associated and newly described type strains.</title>
        <authorList>
            <person name="Whitman W."/>
        </authorList>
    </citation>
    <scope>NUCLEOTIDE SEQUENCE [LARGE SCALE GENOMIC DNA]</scope>
    <source>
        <strain evidence="1 2">ORS 1419</strain>
    </source>
</reference>
<evidence type="ECO:0000313" key="2">
    <source>
        <dbReference type="Proteomes" id="UP000247454"/>
    </source>
</evidence>
<gene>
    <name evidence="1" type="ORF">C7477_10794</name>
</gene>
<keyword evidence="2" id="KW-1185">Reference proteome</keyword>
<dbReference type="EMBL" id="QJTF01000007">
    <property type="protein sequence ID" value="PYE88451.1"/>
    <property type="molecule type" value="Genomic_DNA"/>
</dbReference>
<proteinExistence type="predicted"/>
<organism evidence="1 2">
    <name type="scientific">Phyllobacterium leguminum</name>
    <dbReference type="NCBI Taxonomy" id="314237"/>
    <lineage>
        <taxon>Bacteria</taxon>
        <taxon>Pseudomonadati</taxon>
        <taxon>Pseudomonadota</taxon>
        <taxon>Alphaproteobacteria</taxon>
        <taxon>Hyphomicrobiales</taxon>
        <taxon>Phyllobacteriaceae</taxon>
        <taxon>Phyllobacterium</taxon>
    </lineage>
</organism>
<dbReference type="AlphaFoldDB" id="A0A318T1P6"/>